<dbReference type="Pfam" id="PF25097">
    <property type="entry name" value="ARM_Cnot1"/>
    <property type="match status" value="1"/>
</dbReference>
<evidence type="ECO:0000256" key="5">
    <source>
        <dbReference type="ARBA" id="ARBA00023242"/>
    </source>
</evidence>
<dbReference type="Gene3D" id="1.25.40.800">
    <property type="match status" value="1"/>
</dbReference>
<feature type="domain" description="CCR4-Not complex component Not1 C-terminal" evidence="7">
    <location>
        <begin position="1639"/>
        <end position="2004"/>
    </location>
</feature>
<dbReference type="OrthoDB" id="1933107at2759"/>
<dbReference type="Pfam" id="PF16418">
    <property type="entry name" value="CNOT1_HEAT"/>
    <property type="match status" value="1"/>
</dbReference>
<evidence type="ECO:0000313" key="15">
    <source>
        <dbReference type="Proteomes" id="UP000001996"/>
    </source>
</evidence>
<dbReference type="Pfam" id="PF16415">
    <property type="entry name" value="CNOT1_CAF1_bind"/>
    <property type="match status" value="1"/>
</dbReference>
<keyword evidence="4" id="KW-0804">Transcription</keyword>
<dbReference type="Pfam" id="PF04054">
    <property type="entry name" value="Not1"/>
    <property type="match status" value="1"/>
</dbReference>
<dbReference type="GO" id="GO:0030015">
    <property type="term" value="C:CCR4-NOT core complex"/>
    <property type="evidence" value="ECO:0007669"/>
    <property type="project" value="InterPro"/>
</dbReference>
<dbReference type="eggNOG" id="KOG1831">
    <property type="taxonomic scope" value="Eukaryota"/>
</dbReference>
<dbReference type="InterPro" id="IPR038535">
    <property type="entry name" value="CNOT1_TTP_bind_sf"/>
</dbReference>
<dbReference type="GO" id="GO:0000288">
    <property type="term" value="P:nuclear-transcribed mRNA catabolic process, deadenylation-dependent decay"/>
    <property type="evidence" value="ECO:0007669"/>
    <property type="project" value="TreeGrafter"/>
</dbReference>
<dbReference type="VEuPathDB" id="FungiDB:LELG_04966"/>
<dbReference type="Gene3D" id="1.25.40.790">
    <property type="match status" value="1"/>
</dbReference>
<dbReference type="Gene3D" id="1.25.40.840">
    <property type="entry name" value="CCR4-NOT transcription complex subunit 1 TTP binding domain"/>
    <property type="match status" value="1"/>
</dbReference>
<evidence type="ECO:0000259" key="9">
    <source>
        <dbReference type="Pfam" id="PF16415"/>
    </source>
</evidence>
<dbReference type="InterPro" id="IPR032194">
    <property type="entry name" value="CNOT1_HEAT"/>
</dbReference>
<evidence type="ECO:0000256" key="6">
    <source>
        <dbReference type="SAM" id="MobiDB-lite"/>
    </source>
</evidence>
<accession>A5E5S7</accession>
<evidence type="ECO:0000259" key="7">
    <source>
        <dbReference type="Pfam" id="PF04054"/>
    </source>
</evidence>
<keyword evidence="3" id="KW-0805">Transcription regulation</keyword>
<dbReference type="GO" id="GO:0017148">
    <property type="term" value="P:negative regulation of translation"/>
    <property type="evidence" value="ECO:0007669"/>
    <property type="project" value="InterPro"/>
</dbReference>
<dbReference type="Pfam" id="PF16417">
    <property type="entry name" value="CNOT1_TTP_bind"/>
    <property type="match status" value="1"/>
</dbReference>
<feature type="domain" description="CCR4-NOT transcription complex subunit 1 HEAT repeat" evidence="11">
    <location>
        <begin position="254"/>
        <end position="393"/>
    </location>
</feature>
<evidence type="ECO:0000259" key="11">
    <source>
        <dbReference type="Pfam" id="PF16418"/>
    </source>
</evidence>
<keyword evidence="5" id="KW-0539">Nucleus</keyword>
<evidence type="ECO:0000256" key="2">
    <source>
        <dbReference type="ARBA" id="ARBA00022491"/>
    </source>
</evidence>
<dbReference type="KEGG" id="lel:PVL30_005709"/>
<name>A5E5S7_LODEL</name>
<evidence type="ECO:0000256" key="3">
    <source>
        <dbReference type="ARBA" id="ARBA00023015"/>
    </source>
</evidence>
<dbReference type="CDD" id="cd20710">
    <property type="entry name" value="NOT1_connector"/>
    <property type="match status" value="1"/>
</dbReference>
<dbReference type="HOGENOM" id="CLU_000286_3_1_1"/>
<evidence type="ECO:0000256" key="4">
    <source>
        <dbReference type="ARBA" id="ARBA00023163"/>
    </source>
</evidence>
<dbReference type="GO" id="GO:0000932">
    <property type="term" value="C:P-body"/>
    <property type="evidence" value="ECO:0007669"/>
    <property type="project" value="TreeGrafter"/>
</dbReference>
<organism evidence="14 15">
    <name type="scientific">Lodderomyces elongisporus (strain ATCC 11503 / CBS 2605 / JCM 1781 / NBRC 1676 / NRRL YB-4239)</name>
    <name type="common">Yeast</name>
    <name type="synonym">Saccharomyces elongisporus</name>
    <dbReference type="NCBI Taxonomy" id="379508"/>
    <lineage>
        <taxon>Eukaryota</taxon>
        <taxon>Fungi</taxon>
        <taxon>Dikarya</taxon>
        <taxon>Ascomycota</taxon>
        <taxon>Saccharomycotina</taxon>
        <taxon>Pichiomycetes</taxon>
        <taxon>Debaryomycetaceae</taxon>
        <taxon>Candida/Lodderomyces clade</taxon>
        <taxon>Lodderomyces</taxon>
    </lineage>
</organism>
<feature type="region of interest" description="Disordered" evidence="6">
    <location>
        <begin position="940"/>
        <end position="975"/>
    </location>
</feature>
<dbReference type="InterPro" id="IPR032191">
    <property type="entry name" value="CNOT1_CAF1_bind"/>
</dbReference>
<dbReference type="STRING" id="379508.A5E5S7"/>
<dbReference type="InterPro" id="IPR024557">
    <property type="entry name" value="CNOT1_dom_4"/>
</dbReference>
<dbReference type="EMBL" id="CH981530">
    <property type="protein sequence ID" value="EDK46785.1"/>
    <property type="molecule type" value="Genomic_DNA"/>
</dbReference>
<dbReference type="InterPro" id="IPR032195">
    <property type="entry name" value="CNOT1_HEAT_N"/>
</dbReference>
<dbReference type="PANTHER" id="PTHR13162:SF8">
    <property type="entry name" value="CCR4-NOT TRANSCRIPTION COMPLEX SUBUNIT 1"/>
    <property type="match status" value="1"/>
</dbReference>
<proteinExistence type="predicted"/>
<dbReference type="Gene3D" id="1.25.40.180">
    <property type="match status" value="1"/>
</dbReference>
<feature type="domain" description="CCR4-NOT transcription complex subunit 1-like NOT1 connector" evidence="13">
    <location>
        <begin position="1305"/>
        <end position="1454"/>
    </location>
</feature>
<dbReference type="GO" id="GO:0060090">
    <property type="term" value="F:molecular adaptor activity"/>
    <property type="evidence" value="ECO:0007669"/>
    <property type="project" value="TreeGrafter"/>
</dbReference>
<feature type="domain" description="CCR4-NOT transcription complex subunit 1 CAF1-binding" evidence="9">
    <location>
        <begin position="658"/>
        <end position="874"/>
    </location>
</feature>
<evidence type="ECO:0000313" key="14">
    <source>
        <dbReference type="EMBL" id="EDK46785.1"/>
    </source>
</evidence>
<dbReference type="Pfam" id="PF12842">
    <property type="entry name" value="DUF3819"/>
    <property type="match status" value="1"/>
</dbReference>
<sequence>MSFKELITEVGFDDLVPEKLLPSLLQIKPNEVDEGIALVLAEILIPGSQGINKNAHLQQQTLPEANAKGAQLQASFRAIEAQLGTNKLSINWYEVFNHMQQNLFEAGRRYKLPTAVSLTQFLSSLDFKQEPLDIFFNNDWYFDKTLLYLLQTADPAQGAYDISLLNNLALCFEEDKATPPQPGRRNILRFINIGKFELKALSGAQAQQVTKHLNEKEVKLNTFINQQFDHDYRVFPEYVLAAAVSMIERTPFINDLVDTLFGLLMDSDSPTLPKVMRVMLETGLAIPQLVSYYNSRKSVVAAQKVANVASRIGIINEVIAQFWTTDINSAVSVLVESSFYGVDIKGELDTKLKDQQFKKPLYIALLDVLNERAQKDYEAFQQHQQREQNPQSASGGIPPSLSRQLPFLKISTVNTLVEKLKNSSGLIDLKKWKNLQILILTTYPRLINFGSGHDEVILANEAKSTFFPQEVELEMKEYYSKMYSKAVEIPEVVDALIKMKSSDDPHQQDVFACMIHSLLDEYKFFSEYPLAALASTSLLFGALLENDLIHGTTLTVALNFIFESCNQPPESKLFKFAVQSLYNFKSKLHEYPIYCKHLLECQSLATHAKMYQVVKDAANGIPCGGANSATGATQTPTPDVGPKYQSINYVEQAVGSVQQEEPSEEIKDKLLFAVNNMTMENMRLTEIKSHLQEAYYAWFADYLVGDRARAEPNNHKLYSDLVESLADPIFTEYVMNVTMKEVFTIIRNFKDSRSERNQLKNLGAWLGRITLAIDKPLRRDLIALKFLLVEAYDFKSLPLIIPFVCKILDQAQFSRVFKPPNPWILGIMSVLAELYEHADLKLQLKFEVEVLLNSFEMKVTDLEQSTIIRNHSSDATALAQMFGLLPQVGQAQLTSELSRLNLDAGSGSSDLPSSNVPLFPPQAGIKKQLQQFQQPPLSLQQQQAQAQAQAQVPANSIHAPQPQQVQPQTQQESGWDTSFSQLVGNSVFTQHANLRRAFQASLSRAVRECAIPIMNRVSEAVLVTTEYLIKKDFATEVDVDKFRQSYRRLAQQLAHSMVLCSGKKILAETIEATMLQLLGNNPNDIPMLELSNAVQANVGLCVDIVDKIATNNITDLIDERMRPYILNRERHKFGQPYIENGTPESSLRLPEPLGLSTRGLSAQQLKIYEHFGEFSGVERSNAPTPLIAQPQPHQPLVQQLPQQLPQHLPQHLQQQQLHTLHTNSTQHTYQQQQQQVLQQQQPHQLQQITQDFPAHQQQSRMLQEDVASVEQLFAIITQYCEKAINLLADVTETKIADLPPNHPIMTALTQALSIAQANAIKFPDLLLKAAQYAVNCLFTQAHENSIANEIYVIMLDKLCEFSPSTAKDVTWWLVNSSDQRKFNMPVILSLLKVQLIQPTKLDSSIGALIKESNNPVVVKFGATLLYSIFTAEDLARPIALRSEFAHTLDALYEYQRLQFNDNDEENKQAKAEVDKLFEVLGKADPVSKELFAQLGYVFAEWVRLLSHGNEQLKKDASEEDFIAGLVESGILTNPVHFKSFWKAAIEISVALFGTEHELRSRTQHEAYLSVDCLAILVVRVVMNVENEAHAISYLKNIIGVVLFNLISEHEEAKAAWNERAYFRFFSSLLSAWNDVSVLDNDATKSLDSQFFQFIGECFNSLQPIVLPGFTFAWISLISHRMFLPRLMELPDGEGYAVGVKLLLALFKFQDTYQLKENSHDVSNVTFKAINRIFVGLLHEYPDFLVECHYQLIAAAPRGYIQLKNIILSASPKSMTIPDPFTPGLKVERLPEINDAPKVFYKPMDDLIRAGLKKPVETFLRIPSSSLVRAIYNGLKLAQPKQSDMFGIPETVNFNHKLVNALVLHVGMNAVAEKSPAGRNSFNSKSSQVALLVDLMNYGSNEFKYLLISSIANQLRYPNSHTHWFIGIILHFFLSNTLWNTSGSKLAVQEIITRVLLERRIVNKPHPWGLTIVFLELVKNDDFGFFDLPFVKNSIDEVKTIFDTLADNVKGSN</sequence>
<feature type="domain" description="CCR4-NOT transcription complex subunit 1" evidence="8">
    <location>
        <begin position="993"/>
        <end position="1132"/>
    </location>
</feature>
<dbReference type="InterPro" id="IPR032193">
    <property type="entry name" value="CNOT1_TTP_bind"/>
</dbReference>
<dbReference type="OMA" id="VECHYQL"/>
<evidence type="ECO:0008006" key="16">
    <source>
        <dbReference type="Google" id="ProtNLM"/>
    </source>
</evidence>
<dbReference type="InterPro" id="IPR055454">
    <property type="entry name" value="CNOT1-like_NOT1_connector"/>
</dbReference>
<feature type="domain" description="CCR4-NOT transcription complex subunit 1 HEAT repeat 1" evidence="12">
    <location>
        <begin position="3"/>
        <end position="244"/>
    </location>
</feature>
<dbReference type="PANTHER" id="PTHR13162">
    <property type="entry name" value="CCR4-NOT TRANSCRIPTION COMPLEX"/>
    <property type="match status" value="1"/>
</dbReference>
<feature type="compositionally biased region" description="Low complexity" evidence="6">
    <location>
        <begin position="940"/>
        <end position="971"/>
    </location>
</feature>
<protein>
    <recommendedName>
        <fullName evidence="16">General negative regulator of transcription subunit 1</fullName>
    </recommendedName>
</protein>
<dbReference type="Pfam" id="PF16419">
    <property type="entry name" value="CNOT1_HEAT_N"/>
    <property type="match status" value="1"/>
</dbReference>
<dbReference type="GO" id="GO:0005634">
    <property type="term" value="C:nucleus"/>
    <property type="evidence" value="ECO:0007669"/>
    <property type="project" value="UniProtKB-SubCell"/>
</dbReference>
<feature type="domain" description="CCR4-NOT transcription complex subunit 1 TTP binding" evidence="10">
    <location>
        <begin position="463"/>
        <end position="617"/>
    </location>
</feature>
<gene>
    <name evidence="14" type="ORF">LELG_04966</name>
</gene>
<evidence type="ECO:0000259" key="13">
    <source>
        <dbReference type="Pfam" id="PF25097"/>
    </source>
</evidence>
<dbReference type="InterPro" id="IPR007196">
    <property type="entry name" value="CCR4-Not_Not1_C"/>
</dbReference>
<evidence type="ECO:0000259" key="12">
    <source>
        <dbReference type="Pfam" id="PF16419"/>
    </source>
</evidence>
<dbReference type="Proteomes" id="UP000001996">
    <property type="component" value="Unassembled WGS sequence"/>
</dbReference>
<comment type="subcellular location">
    <subcellularLocation>
        <location evidence="1">Nucleus</location>
    </subcellularLocation>
</comment>
<evidence type="ECO:0000256" key="1">
    <source>
        <dbReference type="ARBA" id="ARBA00004123"/>
    </source>
</evidence>
<evidence type="ECO:0000259" key="8">
    <source>
        <dbReference type="Pfam" id="PF12842"/>
    </source>
</evidence>
<dbReference type="GeneID" id="5231281"/>
<dbReference type="InterPro" id="IPR040398">
    <property type="entry name" value="Not1"/>
</dbReference>
<keyword evidence="15" id="KW-1185">Reference proteome</keyword>
<dbReference type="InParanoid" id="A5E5S7"/>
<evidence type="ECO:0000259" key="10">
    <source>
        <dbReference type="Pfam" id="PF16417"/>
    </source>
</evidence>
<reference evidence="14 15" key="1">
    <citation type="journal article" date="2009" name="Nature">
        <title>Evolution of pathogenicity and sexual reproduction in eight Candida genomes.</title>
        <authorList>
            <person name="Butler G."/>
            <person name="Rasmussen M.D."/>
            <person name="Lin M.F."/>
            <person name="Santos M.A."/>
            <person name="Sakthikumar S."/>
            <person name="Munro C.A."/>
            <person name="Rheinbay E."/>
            <person name="Grabherr M."/>
            <person name="Forche A."/>
            <person name="Reedy J.L."/>
            <person name="Agrafioti I."/>
            <person name="Arnaud M.B."/>
            <person name="Bates S."/>
            <person name="Brown A.J."/>
            <person name="Brunke S."/>
            <person name="Costanzo M.C."/>
            <person name="Fitzpatrick D.A."/>
            <person name="de Groot P.W."/>
            <person name="Harris D."/>
            <person name="Hoyer L.L."/>
            <person name="Hube B."/>
            <person name="Klis F.M."/>
            <person name="Kodira C."/>
            <person name="Lennard N."/>
            <person name="Logue M.E."/>
            <person name="Martin R."/>
            <person name="Neiman A.M."/>
            <person name="Nikolaou E."/>
            <person name="Quail M.A."/>
            <person name="Quinn J."/>
            <person name="Santos M.C."/>
            <person name="Schmitzberger F.F."/>
            <person name="Sherlock G."/>
            <person name="Shah P."/>
            <person name="Silverstein K.A."/>
            <person name="Skrzypek M.S."/>
            <person name="Soll D."/>
            <person name="Staggs R."/>
            <person name="Stansfield I."/>
            <person name="Stumpf M.P."/>
            <person name="Sudbery P.E."/>
            <person name="Srikantha T."/>
            <person name="Zeng Q."/>
            <person name="Berman J."/>
            <person name="Berriman M."/>
            <person name="Heitman J."/>
            <person name="Gow N.A."/>
            <person name="Lorenz M.C."/>
            <person name="Birren B.W."/>
            <person name="Kellis M."/>
            <person name="Cuomo C.A."/>
        </authorList>
    </citation>
    <scope>NUCLEOTIDE SEQUENCE [LARGE SCALE GENOMIC DNA]</scope>
    <source>
        <strain evidence="15">ATCC 11503 / BCRC 21390 / CBS 2605 / JCM 1781 / NBRC 1676 / NRRL YB-4239</strain>
    </source>
</reference>
<dbReference type="FunCoup" id="A5E5S7">
    <property type="interactions" value="1191"/>
</dbReference>
<keyword evidence="2" id="KW-0678">Repressor</keyword>